<dbReference type="GO" id="GO:0016020">
    <property type="term" value="C:membrane"/>
    <property type="evidence" value="ECO:0007669"/>
    <property type="project" value="UniProtKB-SubCell"/>
</dbReference>
<keyword evidence="8" id="KW-0472">Membrane</keyword>
<evidence type="ECO:0000256" key="6">
    <source>
        <dbReference type="ARBA" id="ARBA00022801"/>
    </source>
</evidence>
<keyword evidence="6" id="KW-0378">Hydrolase</keyword>
<evidence type="ECO:0000256" key="4">
    <source>
        <dbReference type="ARBA" id="ARBA00022722"/>
    </source>
</evidence>
<dbReference type="OrthoDB" id="430293at2759"/>
<evidence type="ECO:0000256" key="1">
    <source>
        <dbReference type="ARBA" id="ARBA00004167"/>
    </source>
</evidence>
<dbReference type="InterPro" id="IPR002071">
    <property type="entry name" value="Thermonucl_AS"/>
</dbReference>
<name>G7DTP3_MIXOS</name>
<dbReference type="PANTHER" id="PTHR12302">
    <property type="entry name" value="EBNA2 BINDING PROTEIN P100"/>
    <property type="match status" value="1"/>
</dbReference>
<keyword evidence="5" id="KW-0255">Endonuclease</keyword>
<keyword evidence="8" id="KW-0812">Transmembrane</keyword>
<dbReference type="AlphaFoldDB" id="G7DTP3"/>
<dbReference type="HOGENOM" id="CLU_046484_0_0_1"/>
<proteinExistence type="inferred from homology"/>
<keyword evidence="7" id="KW-0106">Calcium</keyword>
<dbReference type="eggNOG" id="ENOG502S1U4">
    <property type="taxonomic scope" value="Eukaryota"/>
</dbReference>
<dbReference type="PROSITE" id="PS01284">
    <property type="entry name" value="TNASE_2"/>
    <property type="match status" value="1"/>
</dbReference>
<evidence type="ECO:0000313" key="10">
    <source>
        <dbReference type="EMBL" id="GAA93890.1"/>
    </source>
</evidence>
<dbReference type="EMBL" id="BABT02000025">
    <property type="protein sequence ID" value="GAA93890.1"/>
    <property type="molecule type" value="Genomic_DNA"/>
</dbReference>
<dbReference type="InterPro" id="IPR016071">
    <property type="entry name" value="Staphylococal_nuclease_OB-fold"/>
</dbReference>
<evidence type="ECO:0000256" key="2">
    <source>
        <dbReference type="ARBA" id="ARBA00004173"/>
    </source>
</evidence>
<evidence type="ECO:0000313" key="11">
    <source>
        <dbReference type="Proteomes" id="UP000009131"/>
    </source>
</evidence>
<accession>G7DTP3</accession>
<evidence type="ECO:0000256" key="3">
    <source>
        <dbReference type="ARBA" id="ARBA00005435"/>
    </source>
</evidence>
<dbReference type="RefSeq" id="XP_014571355.1">
    <property type="nucleotide sequence ID" value="XM_014715869.1"/>
</dbReference>
<dbReference type="GO" id="GO:0005739">
    <property type="term" value="C:mitochondrion"/>
    <property type="evidence" value="ECO:0007669"/>
    <property type="project" value="UniProtKB-SubCell"/>
</dbReference>
<dbReference type="PANTHER" id="PTHR12302:SF3">
    <property type="entry name" value="SERINE_THREONINE-PROTEIN KINASE 31"/>
    <property type="match status" value="1"/>
</dbReference>
<feature type="transmembrane region" description="Helical" evidence="8">
    <location>
        <begin position="51"/>
        <end position="68"/>
    </location>
</feature>
<dbReference type="Pfam" id="PF00565">
    <property type="entry name" value="SNase"/>
    <property type="match status" value="1"/>
</dbReference>
<dbReference type="InterPro" id="IPR035437">
    <property type="entry name" value="SNase_OB-fold_sf"/>
</dbReference>
<dbReference type="GO" id="GO:0016787">
    <property type="term" value="F:hydrolase activity"/>
    <property type="evidence" value="ECO:0007669"/>
    <property type="project" value="UniProtKB-KW"/>
</dbReference>
<dbReference type="SUPFAM" id="SSF50199">
    <property type="entry name" value="Staphylococcal nuclease"/>
    <property type="match status" value="1"/>
</dbReference>
<dbReference type="GO" id="GO:0003676">
    <property type="term" value="F:nucleic acid binding"/>
    <property type="evidence" value="ECO:0007669"/>
    <property type="project" value="InterPro"/>
</dbReference>
<reference evidence="10 11" key="1">
    <citation type="journal article" date="2011" name="J. Gen. Appl. Microbiol.">
        <title>Draft genome sequencing of the enigmatic basidiomycete Mixia osmundae.</title>
        <authorList>
            <person name="Nishida H."/>
            <person name="Nagatsuka Y."/>
            <person name="Sugiyama J."/>
        </authorList>
    </citation>
    <scope>NUCLEOTIDE SEQUENCE [LARGE SCALE GENOMIC DNA]</scope>
    <source>
        <strain evidence="11">CBS 9802 / IAM 14324 / JCM 22182 / KY 12970</strain>
    </source>
</reference>
<keyword evidence="11" id="KW-1185">Reference proteome</keyword>
<dbReference type="STRING" id="764103.G7DTP3"/>
<comment type="similarity">
    <text evidence="3">Belongs to the LCL3 family.</text>
</comment>
<comment type="subcellular location">
    <subcellularLocation>
        <location evidence="1">Membrane</location>
        <topology evidence="1">Single-pass membrane protein</topology>
    </subcellularLocation>
    <subcellularLocation>
        <location evidence="2">Mitochondrion</location>
    </subcellularLocation>
</comment>
<reference evidence="10 11" key="2">
    <citation type="journal article" date="2012" name="Open Biol.">
        <title>Characteristics of nucleosomes and linker DNA regions on the genome of the basidiomycete Mixia osmundae revealed by mono- and dinucleosome mapping.</title>
        <authorList>
            <person name="Nishida H."/>
            <person name="Kondo S."/>
            <person name="Matsumoto T."/>
            <person name="Suzuki Y."/>
            <person name="Yoshikawa H."/>
            <person name="Taylor T.D."/>
            <person name="Sugiyama J."/>
        </authorList>
    </citation>
    <scope>NUCLEOTIDE SEQUENCE [LARGE SCALE GENOMIC DNA]</scope>
    <source>
        <strain evidence="11">CBS 9802 / IAM 14324 / JCM 22182 / KY 12970</strain>
    </source>
</reference>
<protein>
    <recommendedName>
        <fullName evidence="9">TNase-like domain-containing protein</fullName>
    </recommendedName>
</protein>
<evidence type="ECO:0000259" key="9">
    <source>
        <dbReference type="PROSITE" id="PS50830"/>
    </source>
</evidence>
<dbReference type="InParanoid" id="G7DTP3"/>
<feature type="domain" description="TNase-like" evidence="9">
    <location>
        <begin position="90"/>
        <end position="247"/>
    </location>
</feature>
<evidence type="ECO:0000256" key="7">
    <source>
        <dbReference type="ARBA" id="ARBA00022837"/>
    </source>
</evidence>
<sequence>MWPFGSSPSEPEPTPVRKATAHLRKLESGFIDAETRADLEDLLAQAIANPYVASAVAVTLVGSGTVFYRRYLRRITNASFLTPSHLERPGRIKGMCTRVGDADGIRVYHTPGPGWGWLRHVPTERNELKDETLAIRIAGVDAPEMAHFGKPSQPYADVAHRYLTERCLGKTVKLKLLSKDRYGRVVAMVYARPSPLWPVMTNVSYDMLKKGLAIVYASAGAEYDGMEKKFLKAEAKAKRWRVGMWSQKHFESPREYKKRHGITD</sequence>
<dbReference type="Proteomes" id="UP000009131">
    <property type="component" value="Unassembled WGS sequence"/>
</dbReference>
<dbReference type="Gene3D" id="2.40.50.90">
    <property type="match status" value="1"/>
</dbReference>
<dbReference type="GO" id="GO:0004519">
    <property type="term" value="F:endonuclease activity"/>
    <property type="evidence" value="ECO:0007669"/>
    <property type="project" value="UniProtKB-KW"/>
</dbReference>
<comment type="caution">
    <text evidence="10">The sequence shown here is derived from an EMBL/GenBank/DDBJ whole genome shotgun (WGS) entry which is preliminary data.</text>
</comment>
<dbReference type="OMA" id="IYHTPGG"/>
<dbReference type="PROSITE" id="PS50830">
    <property type="entry name" value="TNASE_3"/>
    <property type="match status" value="1"/>
</dbReference>
<gene>
    <name evidence="10" type="primary">Mo00536</name>
    <name evidence="10" type="ORF">E5Q_00536</name>
</gene>
<keyword evidence="4" id="KW-0540">Nuclease</keyword>
<evidence type="ECO:0000256" key="5">
    <source>
        <dbReference type="ARBA" id="ARBA00022759"/>
    </source>
</evidence>
<dbReference type="FunCoup" id="G7DTP3">
    <property type="interactions" value="4"/>
</dbReference>
<keyword evidence="8" id="KW-1133">Transmembrane helix</keyword>
<evidence type="ECO:0000256" key="8">
    <source>
        <dbReference type="SAM" id="Phobius"/>
    </source>
</evidence>
<dbReference type="SMART" id="SM00318">
    <property type="entry name" value="SNc"/>
    <property type="match status" value="1"/>
</dbReference>
<organism evidence="10 11">
    <name type="scientific">Mixia osmundae (strain CBS 9802 / IAM 14324 / JCM 22182 / KY 12970)</name>
    <dbReference type="NCBI Taxonomy" id="764103"/>
    <lineage>
        <taxon>Eukaryota</taxon>
        <taxon>Fungi</taxon>
        <taxon>Dikarya</taxon>
        <taxon>Basidiomycota</taxon>
        <taxon>Pucciniomycotina</taxon>
        <taxon>Mixiomycetes</taxon>
        <taxon>Mixiales</taxon>
        <taxon>Mixiaceae</taxon>
        <taxon>Mixia</taxon>
    </lineage>
</organism>